<evidence type="ECO:0000256" key="1">
    <source>
        <dbReference type="ARBA" id="ARBA00022679"/>
    </source>
</evidence>
<name>G0U5Q2_TRYVY</name>
<dbReference type="PROSITE" id="PS00113">
    <property type="entry name" value="ADENYLATE_KINASE"/>
    <property type="match status" value="1"/>
</dbReference>
<dbReference type="PRINTS" id="PR00094">
    <property type="entry name" value="ADENYLTKNASE"/>
</dbReference>
<keyword evidence="3 4" id="KW-0418">Kinase</keyword>
<evidence type="ECO:0000256" key="4">
    <source>
        <dbReference type="RuleBase" id="RU003330"/>
    </source>
</evidence>
<dbReference type="EMBL" id="HE573026">
    <property type="protein sequence ID" value="CCC51203.1"/>
    <property type="molecule type" value="Genomic_DNA"/>
</dbReference>
<dbReference type="CDD" id="cd01428">
    <property type="entry name" value="ADK"/>
    <property type="match status" value="1"/>
</dbReference>
<dbReference type="GO" id="GO:0005524">
    <property type="term" value="F:ATP binding"/>
    <property type="evidence" value="ECO:0007669"/>
    <property type="project" value="InterPro"/>
</dbReference>
<organism evidence="6">
    <name type="scientific">Trypanosoma vivax (strain Y486)</name>
    <dbReference type="NCBI Taxonomy" id="1055687"/>
    <lineage>
        <taxon>Eukaryota</taxon>
        <taxon>Discoba</taxon>
        <taxon>Euglenozoa</taxon>
        <taxon>Kinetoplastea</taxon>
        <taxon>Metakinetoplastina</taxon>
        <taxon>Trypanosomatida</taxon>
        <taxon>Trypanosomatidae</taxon>
        <taxon>Trypanosoma</taxon>
        <taxon>Duttonella</taxon>
    </lineage>
</organism>
<dbReference type="Gene3D" id="3.40.50.300">
    <property type="entry name" value="P-loop containing nucleotide triphosphate hydrolases"/>
    <property type="match status" value="1"/>
</dbReference>
<dbReference type="HAMAP" id="MF_00235">
    <property type="entry name" value="Adenylate_kinase_Adk"/>
    <property type="match status" value="1"/>
</dbReference>
<keyword evidence="2" id="KW-0547">Nucleotide-binding</keyword>
<evidence type="ECO:0000259" key="5">
    <source>
        <dbReference type="Pfam" id="PF05191"/>
    </source>
</evidence>
<dbReference type="InterPro" id="IPR000850">
    <property type="entry name" value="Adenylat/UMP-CMP_kin"/>
</dbReference>
<accession>G0U5Q2</accession>
<reference evidence="6" key="1">
    <citation type="journal article" date="2012" name="Proc. Natl. Acad. Sci. U.S.A.">
        <title>Antigenic diversity is generated by distinct evolutionary mechanisms in African trypanosome species.</title>
        <authorList>
            <person name="Jackson A.P."/>
            <person name="Berry A."/>
            <person name="Aslett M."/>
            <person name="Allison H.C."/>
            <person name="Burton P."/>
            <person name="Vavrova-Anderson J."/>
            <person name="Brown R."/>
            <person name="Browne H."/>
            <person name="Corton N."/>
            <person name="Hauser H."/>
            <person name="Gamble J."/>
            <person name="Gilderthorp R."/>
            <person name="Marcello L."/>
            <person name="McQuillan J."/>
            <person name="Otto T.D."/>
            <person name="Quail M.A."/>
            <person name="Sanders M.J."/>
            <person name="van Tonder A."/>
            <person name="Ginger M.L."/>
            <person name="Field M.C."/>
            <person name="Barry J.D."/>
            <person name="Hertz-Fowler C."/>
            <person name="Berriman M."/>
        </authorList>
    </citation>
    <scope>NUCLEOTIDE SEQUENCE</scope>
    <source>
        <strain evidence="6">Y486</strain>
    </source>
</reference>
<dbReference type="Pfam" id="PF05191">
    <property type="entry name" value="ADK_lid"/>
    <property type="match status" value="1"/>
</dbReference>
<evidence type="ECO:0000313" key="6">
    <source>
        <dbReference type="EMBL" id="CCC51203.1"/>
    </source>
</evidence>
<dbReference type="AlphaFoldDB" id="G0U5Q2"/>
<sequence length="229" mass="26107">MHVFLLGPPGSGKTSVSTVLKERYGFCHVDVNEAVSRAVEYSETVTGDRLRQLMSEGKQVPDTLLTRIVAEATKLPDCTHGFLLDGFPRTAEQAQQLKAEGVEPDAIVLLTLSDYMLIDRYSGRWVHPSSGRMYHTYYNPPRVKGKDDVTGQPLIQRPEDTVEAVRERIVKFHKNIRELKGVYTDERMWHKVDGFSTLDTVHLSICSILDPIIEAKNRRWWSKLLPWIS</sequence>
<evidence type="ECO:0000256" key="3">
    <source>
        <dbReference type="ARBA" id="ARBA00022777"/>
    </source>
</evidence>
<dbReference type="EC" id="2.7.4.3" evidence="6"/>
<dbReference type="Pfam" id="PF00406">
    <property type="entry name" value="ADK"/>
    <property type="match status" value="1"/>
</dbReference>
<dbReference type="InterPro" id="IPR007862">
    <property type="entry name" value="Adenylate_kinase_lid-dom"/>
</dbReference>
<dbReference type="VEuPathDB" id="TriTrypDB:TvY486_1002560"/>
<evidence type="ECO:0000256" key="2">
    <source>
        <dbReference type="ARBA" id="ARBA00022741"/>
    </source>
</evidence>
<protein>
    <submittedName>
        <fullName evidence="6">Putative adenylate kinase</fullName>
        <ecNumber evidence="6">2.7.4.3</ecNumber>
    </submittedName>
</protein>
<dbReference type="InterPro" id="IPR033690">
    <property type="entry name" value="Adenylat_kinase_CS"/>
</dbReference>
<dbReference type="OMA" id="CWIHPPS"/>
<comment type="similarity">
    <text evidence="4">Belongs to the adenylate kinase family.</text>
</comment>
<dbReference type="InterPro" id="IPR027417">
    <property type="entry name" value="P-loop_NTPase"/>
</dbReference>
<dbReference type="PANTHER" id="PTHR23359">
    <property type="entry name" value="NUCLEOTIDE KINASE"/>
    <property type="match status" value="1"/>
</dbReference>
<dbReference type="GO" id="GO:0004017">
    <property type="term" value="F:AMP kinase activity"/>
    <property type="evidence" value="ECO:0007669"/>
    <property type="project" value="UniProtKB-EC"/>
</dbReference>
<dbReference type="SUPFAM" id="SSF52540">
    <property type="entry name" value="P-loop containing nucleoside triphosphate hydrolases"/>
    <property type="match status" value="1"/>
</dbReference>
<gene>
    <name evidence="6" type="ORF">TVY486_1002560</name>
</gene>
<proteinExistence type="inferred from homology"/>
<keyword evidence="1 4" id="KW-0808">Transferase</keyword>
<feature type="domain" description="Adenylate kinase active site lid" evidence="5">
    <location>
        <begin position="124"/>
        <end position="158"/>
    </location>
</feature>